<feature type="compositionally biased region" description="Polar residues" evidence="1">
    <location>
        <begin position="292"/>
        <end position="309"/>
    </location>
</feature>
<feature type="region of interest" description="Disordered" evidence="1">
    <location>
        <begin position="69"/>
        <end position="93"/>
    </location>
</feature>
<dbReference type="EMBL" id="PQXM01000371">
    <property type="protein sequence ID" value="TGO73296.1"/>
    <property type="molecule type" value="Genomic_DNA"/>
</dbReference>
<accession>A0A4Z1JIG0</accession>
<evidence type="ECO:0000256" key="1">
    <source>
        <dbReference type="SAM" id="MobiDB-lite"/>
    </source>
</evidence>
<evidence type="ECO:0000313" key="3">
    <source>
        <dbReference type="Proteomes" id="UP000297229"/>
    </source>
</evidence>
<sequence>MSSNSSPDSNGTAFPGSHIPRPSEDTDMESVPENTTYNTAGIDTPSNSPNPIVQRQIPSFLQRRAIERAENPDLVEPRSDRATNAGVYSTGFSASSSSCRRRQLLDNNALSLTGYGMNSSHDVTMSSRLPTLAEETQAVAIPGMDTLSFDDAMDTQPPTISEVVHAVTGLDSSSRIRASRLPRRHRIPANSSRIQGITRRNRSSRRNAMDALPGRPASTSLRDFGNMIRSIEPASNQDADADDEAVDMGPPLPDPAMNLDTFTARRNVRSRSTLSNVMSTGDLEYENRESDNAVTMNSSYSTATRSGNVQPRGYENPTDQHRRNALTTFTTPVNLESPSVASTSTSTFTSTSNSTTEPQNQSQATGTGNGNTTVSSRKLSQSATVRLWVAMYRTNDTKQQDLETMREAGVDDIPIAKLSIGGSFRR</sequence>
<feature type="compositionally biased region" description="Basic and acidic residues" evidence="1">
    <location>
        <begin position="69"/>
        <end position="81"/>
    </location>
</feature>
<feature type="compositionally biased region" description="Polar residues" evidence="1">
    <location>
        <begin position="32"/>
        <end position="53"/>
    </location>
</feature>
<reference evidence="2 3" key="1">
    <citation type="submission" date="2017-12" db="EMBL/GenBank/DDBJ databases">
        <title>Comparative genomics of Botrytis spp.</title>
        <authorList>
            <person name="Valero-Jimenez C.A."/>
            <person name="Tapia P."/>
            <person name="Veloso J."/>
            <person name="Silva-Moreno E."/>
            <person name="Staats M."/>
            <person name="Valdes J.H."/>
            <person name="Van Kan J.A.L."/>
        </authorList>
    </citation>
    <scope>NUCLEOTIDE SEQUENCE [LARGE SCALE GENOMIC DNA]</scope>
    <source>
        <strain evidence="2 3">Be9601</strain>
    </source>
</reference>
<feature type="compositionally biased region" description="Polar residues" evidence="1">
    <location>
        <begin position="1"/>
        <end position="12"/>
    </location>
</feature>
<feature type="region of interest" description="Disordered" evidence="1">
    <location>
        <begin position="1"/>
        <end position="53"/>
    </location>
</feature>
<dbReference type="Proteomes" id="UP000297229">
    <property type="component" value="Unassembled WGS sequence"/>
</dbReference>
<feature type="region of interest" description="Disordered" evidence="1">
    <location>
        <begin position="195"/>
        <end position="221"/>
    </location>
</feature>
<feature type="compositionally biased region" description="Polar residues" evidence="1">
    <location>
        <begin position="325"/>
        <end position="336"/>
    </location>
</feature>
<proteinExistence type="predicted"/>
<protein>
    <submittedName>
        <fullName evidence="2">Uncharacterized protein</fullName>
    </submittedName>
</protein>
<comment type="caution">
    <text evidence="2">The sequence shown here is derived from an EMBL/GenBank/DDBJ whole genome shotgun (WGS) entry which is preliminary data.</text>
</comment>
<keyword evidence="3" id="KW-1185">Reference proteome</keyword>
<feature type="compositionally biased region" description="Low complexity" evidence="1">
    <location>
        <begin position="337"/>
        <end position="376"/>
    </location>
</feature>
<organism evidence="2 3">
    <name type="scientific">Botrytis elliptica</name>
    <dbReference type="NCBI Taxonomy" id="278938"/>
    <lineage>
        <taxon>Eukaryota</taxon>
        <taxon>Fungi</taxon>
        <taxon>Dikarya</taxon>
        <taxon>Ascomycota</taxon>
        <taxon>Pezizomycotina</taxon>
        <taxon>Leotiomycetes</taxon>
        <taxon>Helotiales</taxon>
        <taxon>Sclerotiniaceae</taxon>
        <taxon>Botrytis</taxon>
    </lineage>
</organism>
<feature type="region of interest" description="Disordered" evidence="1">
    <location>
        <begin position="287"/>
        <end position="380"/>
    </location>
</feature>
<name>A0A4Z1JIG0_9HELO</name>
<dbReference type="AlphaFoldDB" id="A0A4Z1JIG0"/>
<gene>
    <name evidence="2" type="ORF">BELL_0373g00030</name>
</gene>
<evidence type="ECO:0000313" key="2">
    <source>
        <dbReference type="EMBL" id="TGO73296.1"/>
    </source>
</evidence>